<dbReference type="CDD" id="cd13999">
    <property type="entry name" value="STKc_MAP3K-like"/>
    <property type="match status" value="1"/>
</dbReference>
<dbReference type="InterPro" id="IPR011009">
    <property type="entry name" value="Kinase-like_dom_sf"/>
</dbReference>
<organism evidence="13">
    <name type="scientific">Arcella intermedia</name>
    <dbReference type="NCBI Taxonomy" id="1963864"/>
    <lineage>
        <taxon>Eukaryota</taxon>
        <taxon>Amoebozoa</taxon>
        <taxon>Tubulinea</taxon>
        <taxon>Elardia</taxon>
        <taxon>Arcellinida</taxon>
        <taxon>Sphaerothecina</taxon>
        <taxon>Arcellidae</taxon>
        <taxon>Arcella</taxon>
    </lineage>
</organism>
<evidence type="ECO:0000256" key="3">
    <source>
        <dbReference type="ARBA" id="ARBA00022741"/>
    </source>
</evidence>
<dbReference type="Gene3D" id="3.30.505.10">
    <property type="entry name" value="SH2 domain"/>
    <property type="match status" value="1"/>
</dbReference>
<dbReference type="InterPro" id="IPR036860">
    <property type="entry name" value="SH2_dom_sf"/>
</dbReference>
<comment type="similarity">
    <text evidence="10">Belongs to the protein kinase superfamily.</text>
</comment>
<evidence type="ECO:0000256" key="8">
    <source>
        <dbReference type="PROSITE-ProRule" id="PRU00191"/>
    </source>
</evidence>
<evidence type="ECO:0000259" key="12">
    <source>
        <dbReference type="PROSITE" id="PS50011"/>
    </source>
</evidence>
<dbReference type="PROSITE" id="PS50011">
    <property type="entry name" value="PROTEIN_KINASE_DOM"/>
    <property type="match status" value="1"/>
</dbReference>
<dbReference type="SUPFAM" id="SSF55550">
    <property type="entry name" value="SH2 domain"/>
    <property type="match status" value="1"/>
</dbReference>
<keyword evidence="4" id="KW-0418">Kinase</keyword>
<dbReference type="InterPro" id="IPR001245">
    <property type="entry name" value="Ser-Thr/Tyr_kinase_cat_dom"/>
</dbReference>
<dbReference type="PANTHER" id="PTHR44329:SF298">
    <property type="entry name" value="MIXED LINEAGE KINASE DOMAIN-LIKE PROTEIN"/>
    <property type="match status" value="1"/>
</dbReference>
<evidence type="ECO:0008006" key="14">
    <source>
        <dbReference type="Google" id="ProtNLM"/>
    </source>
</evidence>
<evidence type="ECO:0000256" key="1">
    <source>
        <dbReference type="ARBA" id="ARBA00022527"/>
    </source>
</evidence>
<dbReference type="Pfam" id="PF00017">
    <property type="entry name" value="SH2"/>
    <property type="match status" value="1"/>
</dbReference>
<dbReference type="SMART" id="SM00220">
    <property type="entry name" value="S_TKc"/>
    <property type="match status" value="1"/>
</dbReference>
<evidence type="ECO:0000256" key="2">
    <source>
        <dbReference type="ARBA" id="ARBA00022679"/>
    </source>
</evidence>
<dbReference type="GO" id="GO:0004713">
    <property type="term" value="F:protein tyrosine kinase activity"/>
    <property type="evidence" value="ECO:0007669"/>
    <property type="project" value="UniProtKB-KW"/>
</dbReference>
<dbReference type="PROSITE" id="PS00107">
    <property type="entry name" value="PROTEIN_KINASE_ATP"/>
    <property type="match status" value="1"/>
</dbReference>
<keyword evidence="1 10" id="KW-0723">Serine/threonine-protein kinase</keyword>
<keyword evidence="2" id="KW-0808">Transferase</keyword>
<protein>
    <recommendedName>
        <fullName evidence="14">SH2 domain-containing protein</fullName>
    </recommendedName>
</protein>
<evidence type="ECO:0000256" key="9">
    <source>
        <dbReference type="PROSITE-ProRule" id="PRU10141"/>
    </source>
</evidence>
<evidence type="ECO:0000256" key="6">
    <source>
        <dbReference type="ARBA" id="ARBA00023137"/>
    </source>
</evidence>
<evidence type="ECO:0000256" key="10">
    <source>
        <dbReference type="RuleBase" id="RU000304"/>
    </source>
</evidence>
<dbReference type="InterPro" id="IPR000719">
    <property type="entry name" value="Prot_kinase_dom"/>
</dbReference>
<dbReference type="InterPro" id="IPR017441">
    <property type="entry name" value="Protein_kinase_ATP_BS"/>
</dbReference>
<evidence type="ECO:0000256" key="7">
    <source>
        <dbReference type="ARBA" id="ARBA00025089"/>
    </source>
</evidence>
<comment type="function">
    <text evidence="7">Required for proper chemotaxis and phagocytosis; proper spatiotemporal control of F-actin levels in chemotaxing cells. Negative regulator of the PI3K (phosphatidylinositol 3 kinase) pathway. Predominantly phosphorylates serines and threonines and tyrosines at a lower level.</text>
</comment>
<name>A0A6B2L2I7_9EUKA</name>
<dbReference type="PANTHER" id="PTHR44329">
    <property type="entry name" value="SERINE/THREONINE-PROTEIN KINASE TNNI3K-RELATED"/>
    <property type="match status" value="1"/>
</dbReference>
<keyword evidence="8" id="KW-0727">SH2 domain</keyword>
<evidence type="ECO:0000256" key="4">
    <source>
        <dbReference type="ARBA" id="ARBA00022777"/>
    </source>
</evidence>
<dbReference type="GO" id="GO:0004674">
    <property type="term" value="F:protein serine/threonine kinase activity"/>
    <property type="evidence" value="ECO:0007669"/>
    <property type="project" value="UniProtKB-KW"/>
</dbReference>
<dbReference type="Pfam" id="PF07714">
    <property type="entry name" value="PK_Tyr_Ser-Thr"/>
    <property type="match status" value="1"/>
</dbReference>
<feature type="domain" description="SH2" evidence="11">
    <location>
        <begin position="364"/>
        <end position="476"/>
    </location>
</feature>
<dbReference type="Gene3D" id="1.10.510.10">
    <property type="entry name" value="Transferase(Phosphotransferase) domain 1"/>
    <property type="match status" value="1"/>
</dbReference>
<dbReference type="AlphaFoldDB" id="A0A6B2L2I7"/>
<feature type="binding site" evidence="9">
    <location>
        <position position="29"/>
    </location>
    <ligand>
        <name>ATP</name>
        <dbReference type="ChEBI" id="CHEBI:30616"/>
    </ligand>
</feature>
<proteinExistence type="inferred from homology"/>
<keyword evidence="5 9" id="KW-0067">ATP-binding</keyword>
<dbReference type="PROSITE" id="PS00108">
    <property type="entry name" value="PROTEIN_KINASE_ST"/>
    <property type="match status" value="1"/>
</dbReference>
<dbReference type="SUPFAM" id="SSF56112">
    <property type="entry name" value="Protein kinase-like (PK-like)"/>
    <property type="match status" value="1"/>
</dbReference>
<dbReference type="GO" id="GO:0005524">
    <property type="term" value="F:ATP binding"/>
    <property type="evidence" value="ECO:0007669"/>
    <property type="project" value="UniProtKB-UniRule"/>
</dbReference>
<dbReference type="InterPro" id="IPR008271">
    <property type="entry name" value="Ser/Thr_kinase_AS"/>
</dbReference>
<evidence type="ECO:0000259" key="11">
    <source>
        <dbReference type="PROSITE" id="PS50001"/>
    </source>
</evidence>
<sequence length="488" mass="55248">MEIRDPAIGTGAFGCVYKAVCRGMDVAVKVLDGIALEDHLKEKFVEEVGVMVRLLHPNIVLCMGVCLDVGKSDCGIILEYMPRGNLSSLIHDEKVTWNLSKQLDCAIDICKGMAWLSGQNIVHKDLKSENVLVDQNWTCKIGDFGFSQIQKTKEILVQQNAAAGSAVWMAPEFFLGEDTQLDSKVDVYSFSLLFWELLTRGKLFAEFAHKEDFIKALIQNEVRPPISDINPILQAILVAGWTQSPLLRPTFEQLLLDLQSALTKVFLPTELCPTAGTLWEKHFRGTTKVPWQDFLTNTVNFLRKRHPKYKIEFSCLELLAVEEEGEQKIVNLERFSSLLKWFGQMKSDNGDFVNRVFQVMSKEWFFGLISSSAAQHILRSSAPGTFLVRLHMGGNISIDKFPYTISRVDPNGKVVHTRIQRVSSGFSVKFGSANKTCLSLTDTTIENFIQYLRESSDFMLHVCPGHPFKHLFHTPEKSFYDEEEHDVQ</sequence>
<accession>A0A6B2L2I7</accession>
<dbReference type="CDD" id="cd00173">
    <property type="entry name" value="SH2"/>
    <property type="match status" value="1"/>
</dbReference>
<dbReference type="InterPro" id="IPR000980">
    <property type="entry name" value="SH2"/>
</dbReference>
<keyword evidence="6" id="KW-0829">Tyrosine-protein kinase</keyword>
<evidence type="ECO:0000313" key="13">
    <source>
        <dbReference type="EMBL" id="NDV31166.1"/>
    </source>
</evidence>
<feature type="domain" description="Protein kinase" evidence="12">
    <location>
        <begin position="2"/>
        <end position="267"/>
    </location>
</feature>
<dbReference type="PROSITE" id="PS50001">
    <property type="entry name" value="SH2"/>
    <property type="match status" value="1"/>
</dbReference>
<dbReference type="EMBL" id="GIBP01002197">
    <property type="protein sequence ID" value="NDV31166.1"/>
    <property type="molecule type" value="Transcribed_RNA"/>
</dbReference>
<dbReference type="SMART" id="SM00252">
    <property type="entry name" value="SH2"/>
    <property type="match status" value="1"/>
</dbReference>
<evidence type="ECO:0000256" key="5">
    <source>
        <dbReference type="ARBA" id="ARBA00022840"/>
    </source>
</evidence>
<dbReference type="InterPro" id="IPR051681">
    <property type="entry name" value="Ser/Thr_Kinases-Pseudokinases"/>
</dbReference>
<dbReference type="PRINTS" id="PR00109">
    <property type="entry name" value="TYRKINASE"/>
</dbReference>
<reference evidence="13" key="1">
    <citation type="journal article" date="2020" name="J. Eukaryot. Microbiol.">
        <title>De novo Sequencing, Assembly and Annotation of the Transcriptome for the Free-Living Testate Amoeba Arcella intermedia.</title>
        <authorList>
            <person name="Ribeiro G.M."/>
            <person name="Porfirio-Sousa A.L."/>
            <person name="Maurer-Alcala X.X."/>
            <person name="Katz L.A."/>
            <person name="Lahr D.J.G."/>
        </authorList>
    </citation>
    <scope>NUCLEOTIDE SEQUENCE</scope>
</reference>
<keyword evidence="3 9" id="KW-0547">Nucleotide-binding</keyword>